<name>A0A0A0EK36_9RHOB</name>
<dbReference type="OrthoDB" id="7846503at2"/>
<accession>A0A0A0EK36</accession>
<sequence>MTNNSIGTSLYIATAAPATNDKAGYEALTWVQVNGLIQGFQFGISHAMIDIPDLLTGFTTAVKGAATGTDSQAQFRQVPSDTGQGTVLAQANDNDGIVSIKMGVGSGTGGALAEGDPVVYAQGVLHSYLPNQPTTTSFEGFSASFRTNDFAVIDVEPAA</sequence>
<evidence type="ECO:0000313" key="1">
    <source>
        <dbReference type="EMBL" id="KGM50665.1"/>
    </source>
</evidence>
<evidence type="ECO:0000313" key="2">
    <source>
        <dbReference type="Proteomes" id="UP000030004"/>
    </source>
</evidence>
<dbReference type="AlphaFoldDB" id="A0A0A0EK36"/>
<protein>
    <submittedName>
        <fullName evidence="1">Uncharacterized protein</fullName>
    </submittedName>
</protein>
<gene>
    <name evidence="1" type="ORF">ATO9_04125</name>
</gene>
<dbReference type="RefSeq" id="WP_043745262.1">
    <property type="nucleotide sequence ID" value="NZ_AQQX01000001.1"/>
</dbReference>
<reference evidence="1 2" key="1">
    <citation type="journal article" date="2015" name="Antonie Van Leeuwenhoek">
        <title>Pseudooceanicola atlanticus gen. nov. sp. nov., isolated from surface seawater of the Atlantic Ocean and reclassification of Oceanicola batsensis, Oceanicola marinus, Oceanicola nitratireducens, Oceanicola nanhaiensis, Oceanicola antarcticus and Oceanicola flagellatus, as Pseudooceanicola batsensis comb. nov., Pseudooceanicola marinus comb. nov., Pseudooceanicola nitratireducens comb. nov., Pseudooceanicola nanhaiensis comb. nov., Pseudooceanicola antarcticus comb. nov., and Pseudooceanicola flagellatus comb. nov.</title>
        <authorList>
            <person name="Lai Q."/>
            <person name="Li G."/>
            <person name="Liu X."/>
            <person name="Du Y."/>
            <person name="Sun F."/>
            <person name="Shao Z."/>
        </authorList>
    </citation>
    <scope>NUCLEOTIDE SEQUENCE [LARGE SCALE GENOMIC DNA]</scope>
    <source>
        <strain evidence="1 2">22II-s11g</strain>
    </source>
</reference>
<proteinExistence type="predicted"/>
<dbReference type="EMBL" id="AQQX01000001">
    <property type="protein sequence ID" value="KGM50665.1"/>
    <property type="molecule type" value="Genomic_DNA"/>
</dbReference>
<dbReference type="eggNOG" id="ENOG5033ZDI">
    <property type="taxonomic scope" value="Bacteria"/>
</dbReference>
<comment type="caution">
    <text evidence="1">The sequence shown here is derived from an EMBL/GenBank/DDBJ whole genome shotgun (WGS) entry which is preliminary data.</text>
</comment>
<dbReference type="STRING" id="1461694.ATO9_04125"/>
<keyword evidence="2" id="KW-1185">Reference proteome</keyword>
<dbReference type="Proteomes" id="UP000030004">
    <property type="component" value="Unassembled WGS sequence"/>
</dbReference>
<organism evidence="1 2">
    <name type="scientific">Pseudooceanicola atlanticus</name>
    <dbReference type="NCBI Taxonomy" id="1461694"/>
    <lineage>
        <taxon>Bacteria</taxon>
        <taxon>Pseudomonadati</taxon>
        <taxon>Pseudomonadota</taxon>
        <taxon>Alphaproteobacteria</taxon>
        <taxon>Rhodobacterales</taxon>
        <taxon>Paracoccaceae</taxon>
        <taxon>Pseudooceanicola</taxon>
    </lineage>
</organism>